<dbReference type="Proteomes" id="UP000539350">
    <property type="component" value="Unassembled WGS sequence"/>
</dbReference>
<dbReference type="Pfam" id="PF08349">
    <property type="entry name" value="DUF1722"/>
    <property type="match status" value="1"/>
</dbReference>
<evidence type="ECO:0000259" key="2">
    <source>
        <dbReference type="Pfam" id="PF08349"/>
    </source>
</evidence>
<evidence type="ECO:0000313" key="3">
    <source>
        <dbReference type="EMBL" id="MBA6412146.1"/>
    </source>
</evidence>
<dbReference type="AlphaFoldDB" id="A0A7W2YI53"/>
<dbReference type="InterPro" id="IPR017087">
    <property type="entry name" value="UCP037004"/>
</dbReference>
<feature type="region of interest" description="Disordered" evidence="1">
    <location>
        <begin position="1"/>
        <end position="20"/>
    </location>
</feature>
<name>A0A7W2YI53_9GAMM</name>
<dbReference type="InterPro" id="IPR007553">
    <property type="entry name" value="2-thiour_desulf"/>
</dbReference>
<dbReference type="RefSeq" id="WP_182168965.1">
    <property type="nucleotide sequence ID" value="NZ_JACFXU010000013.1"/>
</dbReference>
<dbReference type="EMBL" id="JACFXU010000013">
    <property type="protein sequence ID" value="MBA6412146.1"/>
    <property type="molecule type" value="Genomic_DNA"/>
</dbReference>
<evidence type="ECO:0000256" key="1">
    <source>
        <dbReference type="SAM" id="MobiDB-lite"/>
    </source>
</evidence>
<protein>
    <submittedName>
        <fullName evidence="3">DUF1722 domain-containing protein</fullName>
    </submittedName>
</protein>
<accession>A0A7W2YI53</accession>
<reference evidence="3 4" key="1">
    <citation type="submission" date="2020-07" db="EMBL/GenBank/DDBJ databases">
        <title>Halieaceae bacterium, F7430, whole genome shotgun sequencing project.</title>
        <authorList>
            <person name="Jiang S."/>
            <person name="Liu Z.W."/>
            <person name="Du Z.J."/>
        </authorList>
    </citation>
    <scope>NUCLEOTIDE SEQUENCE [LARGE SCALE GENOMIC DNA]</scope>
    <source>
        <strain evidence="3 4">F7430</strain>
    </source>
</reference>
<comment type="caution">
    <text evidence="3">The sequence shown here is derived from an EMBL/GenBank/DDBJ whole genome shotgun (WGS) entry which is preliminary data.</text>
</comment>
<dbReference type="InterPro" id="IPR013560">
    <property type="entry name" value="DUF1722"/>
</dbReference>
<feature type="domain" description="DUF1722" evidence="2">
    <location>
        <begin position="213"/>
        <end position="329"/>
    </location>
</feature>
<keyword evidence="4" id="KW-1185">Reference proteome</keyword>
<dbReference type="Pfam" id="PF04463">
    <property type="entry name" value="2-thiour_desulf"/>
    <property type="match status" value="1"/>
</dbReference>
<gene>
    <name evidence="3" type="ORF">H2508_03380</name>
</gene>
<dbReference type="PANTHER" id="PTHR30087:SF0">
    <property type="entry name" value="INNER MEMBRANE PROTEIN"/>
    <property type="match status" value="1"/>
</dbReference>
<sequence length="338" mass="37771">MTELPHNSPPQKSAKAIADKPANNKPIVGIGACLTGQEVRYNGQSKNANEHVRALMEAFDTRSFCPEVGIGMGIPRPPIHLVGSEADSVRALDVATQQQDYTERLARYGAELIAKNPDLSGYILVKGSPSCGYDRVKRYLANGHSVATDTRGIFASALSQAQPLLPLEDDGRLNDPGLRESFVTRVYTYHDWQTLCRQGLTAQRLVAFYSRYKYLVMAHHIPSYKILGRLLADAGKQDIDTLAEEFIAGLMAALSERATQRSHSNVLFHLAGYLRKQLGTAERQRLSSLIDQYRVGEVPLIVPITMLKHHFANNPNRYIEQQVFMQPYPDQLKLRNEL</sequence>
<dbReference type="PANTHER" id="PTHR30087">
    <property type="entry name" value="INNER MEMBRANE PROTEIN"/>
    <property type="match status" value="1"/>
</dbReference>
<dbReference type="PIRSF" id="PIRSF037004">
    <property type="entry name" value="UCP037004"/>
    <property type="match status" value="1"/>
</dbReference>
<organism evidence="3 4">
    <name type="scientific">Sediminihaliea albiluteola</name>
    <dbReference type="NCBI Taxonomy" id="2758564"/>
    <lineage>
        <taxon>Bacteria</taxon>
        <taxon>Pseudomonadati</taxon>
        <taxon>Pseudomonadota</taxon>
        <taxon>Gammaproteobacteria</taxon>
        <taxon>Cellvibrionales</taxon>
        <taxon>Halieaceae</taxon>
        <taxon>Sediminihaliea</taxon>
    </lineage>
</organism>
<evidence type="ECO:0000313" key="4">
    <source>
        <dbReference type="Proteomes" id="UP000539350"/>
    </source>
</evidence>
<proteinExistence type="predicted"/>